<evidence type="ECO:0000256" key="4">
    <source>
        <dbReference type="ARBA" id="ARBA00022832"/>
    </source>
</evidence>
<comment type="similarity">
    <text evidence="2 11">Belongs to the thiolase-like superfamily. Thiolase family.</text>
</comment>
<dbReference type="GO" id="GO:0010124">
    <property type="term" value="P:phenylacetate catabolic process"/>
    <property type="evidence" value="ECO:0007669"/>
    <property type="project" value="TreeGrafter"/>
</dbReference>
<name>A0A3Q8UBQ9_9APIC</name>
<dbReference type="SUPFAM" id="SSF53901">
    <property type="entry name" value="Thiolase-like"/>
    <property type="match status" value="1"/>
</dbReference>
<evidence type="ECO:0000259" key="13">
    <source>
        <dbReference type="Pfam" id="PF00108"/>
    </source>
</evidence>
<evidence type="ECO:0000313" key="20">
    <source>
        <dbReference type="EMBL" id="AZL94423.1"/>
    </source>
</evidence>
<comment type="subcellular location">
    <subcellularLocation>
        <location evidence="1">Peroxisome</location>
    </subcellularLocation>
</comment>
<dbReference type="GO" id="GO:0006635">
    <property type="term" value="P:fatty acid beta-oxidation"/>
    <property type="evidence" value="ECO:0007669"/>
    <property type="project" value="TreeGrafter"/>
</dbReference>
<dbReference type="InterPro" id="IPR020617">
    <property type="entry name" value="Thiolase_C"/>
</dbReference>
<dbReference type="EMBL" id="MK265897">
    <property type="protein sequence ID" value="AZL94418.1"/>
    <property type="molecule type" value="mRNA"/>
</dbReference>
<reference evidence="19" key="1">
    <citation type="journal article" date="2018" name="Genome Biol. Evol.">
        <title>Nephromyces encodes a urate metabolism pathway and predicted peroxisomes, demonstrating these are not ancient losses of apicomplexans.</title>
        <authorList>
            <person name="Paight C."/>
            <person name="Slamovits C.H."/>
            <person name="Saffo M.B."/>
            <person name="Lane C.E."/>
        </authorList>
    </citation>
    <scope>NUCLEOTIDE SEQUENCE</scope>
    <source>
        <strain evidence="15">Neph127</strain>
        <strain evidence="16">Neph128</strain>
        <strain evidence="17">Neph441</strain>
        <strain evidence="18">Neph442</strain>
        <strain evidence="19">Neph443</strain>
        <strain evidence="20">Neph444</strain>
        <strain evidence="21">Neph445</strain>
    </source>
</reference>
<dbReference type="PIRSF" id="PIRSF000429">
    <property type="entry name" value="Ac-CoA_Ac_transf"/>
    <property type="match status" value="1"/>
</dbReference>
<evidence type="ECO:0000256" key="1">
    <source>
        <dbReference type="ARBA" id="ARBA00004275"/>
    </source>
</evidence>
<dbReference type="EMBL" id="MK265896">
    <property type="protein sequence ID" value="AZL94417.1"/>
    <property type="molecule type" value="mRNA"/>
</dbReference>
<evidence type="ECO:0000313" key="16">
    <source>
        <dbReference type="EMBL" id="AZL94418.1"/>
    </source>
</evidence>
<feature type="region of interest" description="Disordered" evidence="12">
    <location>
        <begin position="1"/>
        <end position="24"/>
    </location>
</feature>
<dbReference type="PANTHER" id="PTHR43853">
    <property type="entry name" value="3-KETOACYL-COA THIOLASE, PEROXISOMAL"/>
    <property type="match status" value="1"/>
</dbReference>
<feature type="active site" description="Proton acceptor" evidence="10">
    <location>
        <position position="415"/>
    </location>
</feature>
<evidence type="ECO:0000256" key="9">
    <source>
        <dbReference type="ARBA" id="ARBA00024073"/>
    </source>
</evidence>
<evidence type="ECO:0000256" key="7">
    <source>
        <dbReference type="ARBA" id="ARBA00023140"/>
    </source>
</evidence>
<organism evidence="19">
    <name type="scientific">Nephromyces sp. MMRI</name>
    <dbReference type="NCBI Taxonomy" id="2496275"/>
    <lineage>
        <taxon>Eukaryota</taxon>
        <taxon>Sar</taxon>
        <taxon>Alveolata</taxon>
        <taxon>Apicomplexa</taxon>
        <taxon>Aconoidasida</taxon>
        <taxon>Nephromycida</taxon>
        <taxon>Nephromyces</taxon>
    </lineage>
</organism>
<dbReference type="InterPro" id="IPR020613">
    <property type="entry name" value="Thiolase_CS"/>
</dbReference>
<evidence type="ECO:0000313" key="15">
    <source>
        <dbReference type="EMBL" id="AZL94417.1"/>
    </source>
</evidence>
<evidence type="ECO:0000256" key="2">
    <source>
        <dbReference type="ARBA" id="ARBA00010982"/>
    </source>
</evidence>
<feature type="domain" description="Thiolase N-terminal" evidence="13">
    <location>
        <begin position="44"/>
        <end position="298"/>
    </location>
</feature>
<accession>A0A3Q8UBQ9</accession>
<keyword evidence="4" id="KW-0276">Fatty acid metabolism</keyword>
<evidence type="ECO:0000256" key="12">
    <source>
        <dbReference type="SAM" id="MobiDB-lite"/>
    </source>
</evidence>
<dbReference type="NCBIfam" id="TIGR01930">
    <property type="entry name" value="AcCoA-C-Actrans"/>
    <property type="match status" value="1"/>
</dbReference>
<dbReference type="PROSITE" id="PS00737">
    <property type="entry name" value="THIOLASE_2"/>
    <property type="match status" value="1"/>
</dbReference>
<sequence length="430" mass="46691">MNRFNTLSSELQSATPTPHTYSSSYKWDSPYKSAGPSVSHPDDVVVCVSIRTAMTKAKRGGFKDTKTEEMLGPLFQEIFRRTHLKPTDVEDICIGNVLQASSALCARMGQFLGGIPECVPLYTTNRQCSSGLQAIMNIISSIKSGLIDIGIAGGVESMSVYTMENALSPESIATCVFDNEMARNCLIPMGMVSELFSEKKKFTRTQLDQCGVDSHQKAYRAHKLGLFREEIIPIHTEMIDKDGKSHKCVVDYDDGIRSDTTLESLSRLKSSFKKNGTSHAGNSSQMSDGAAVCLLAKRSKAEQLNLPIIAKFHGYHVSSMAPEMMPTGPALAIPEVLRKTGLCMGDIDIFEVNEAFASVAIHTINELNIPTHKFNPKGGAIAFGHPLGATGARQLATLLPELRRTHSRYGIVSMCIGTGMGAAAVFENCI</sequence>
<protein>
    <recommendedName>
        <fullName evidence="9">acetyl-CoA C-acyltransferase</fullName>
        <ecNumber evidence="9">2.3.1.16</ecNumber>
    </recommendedName>
</protein>
<evidence type="ECO:0000259" key="14">
    <source>
        <dbReference type="Pfam" id="PF02803"/>
    </source>
</evidence>
<feature type="active site" description="Proton acceptor" evidence="10">
    <location>
        <position position="385"/>
    </location>
</feature>
<dbReference type="EMBL" id="MK266214">
    <property type="protein sequence ID" value="AZL94424.1"/>
    <property type="molecule type" value="mRNA"/>
</dbReference>
<keyword evidence="3 11" id="KW-0808">Transferase</keyword>
<dbReference type="InterPro" id="IPR020616">
    <property type="entry name" value="Thiolase_N"/>
</dbReference>
<dbReference type="InterPro" id="IPR002155">
    <property type="entry name" value="Thiolase"/>
</dbReference>
<keyword evidence="6" id="KW-0443">Lipid metabolism</keyword>
<dbReference type="EMBL" id="MK266213">
    <property type="protein sequence ID" value="AZL94423.1"/>
    <property type="molecule type" value="mRNA"/>
</dbReference>
<dbReference type="InterPro" id="IPR016039">
    <property type="entry name" value="Thiolase-like"/>
</dbReference>
<evidence type="ECO:0000256" key="10">
    <source>
        <dbReference type="PIRSR" id="PIRSR000429-1"/>
    </source>
</evidence>
<dbReference type="Pfam" id="PF00108">
    <property type="entry name" value="Thiolase_N"/>
    <property type="match status" value="1"/>
</dbReference>
<keyword evidence="5" id="KW-0809">Transit peptide</keyword>
<evidence type="ECO:0000256" key="8">
    <source>
        <dbReference type="ARBA" id="ARBA00023315"/>
    </source>
</evidence>
<dbReference type="EMBL" id="MK266212">
    <property type="protein sequence ID" value="AZL94422.1"/>
    <property type="molecule type" value="mRNA"/>
</dbReference>
<feature type="active site" description="Acyl-thioester intermediate" evidence="10">
    <location>
        <position position="128"/>
    </location>
</feature>
<evidence type="ECO:0000313" key="21">
    <source>
        <dbReference type="EMBL" id="AZL94424.1"/>
    </source>
</evidence>
<dbReference type="InterPro" id="IPR050215">
    <property type="entry name" value="Thiolase-like_sf_Thiolase"/>
</dbReference>
<keyword evidence="7" id="KW-0576">Peroxisome</keyword>
<evidence type="ECO:0000313" key="18">
    <source>
        <dbReference type="EMBL" id="AZL94421.1"/>
    </source>
</evidence>
<dbReference type="CDD" id="cd00751">
    <property type="entry name" value="thiolase"/>
    <property type="match status" value="1"/>
</dbReference>
<dbReference type="AlphaFoldDB" id="A0A3Q8UBQ9"/>
<evidence type="ECO:0000313" key="17">
    <source>
        <dbReference type="EMBL" id="AZL94420.1"/>
    </source>
</evidence>
<evidence type="ECO:0000256" key="3">
    <source>
        <dbReference type="ARBA" id="ARBA00022679"/>
    </source>
</evidence>
<dbReference type="GO" id="GO:0003988">
    <property type="term" value="F:acetyl-CoA C-acyltransferase activity"/>
    <property type="evidence" value="ECO:0007669"/>
    <property type="project" value="UniProtKB-EC"/>
</dbReference>
<dbReference type="EMBL" id="MK266210">
    <property type="protein sequence ID" value="AZL94420.1"/>
    <property type="molecule type" value="mRNA"/>
</dbReference>
<dbReference type="EC" id="2.3.1.16" evidence="9"/>
<dbReference type="InterPro" id="IPR020610">
    <property type="entry name" value="Thiolase_AS"/>
</dbReference>
<dbReference type="GO" id="GO:0005777">
    <property type="term" value="C:peroxisome"/>
    <property type="evidence" value="ECO:0007669"/>
    <property type="project" value="UniProtKB-SubCell"/>
</dbReference>
<evidence type="ECO:0000256" key="11">
    <source>
        <dbReference type="RuleBase" id="RU003557"/>
    </source>
</evidence>
<proteinExistence type="evidence at transcript level"/>
<dbReference type="Gene3D" id="3.40.47.10">
    <property type="match status" value="2"/>
</dbReference>
<evidence type="ECO:0000313" key="19">
    <source>
        <dbReference type="EMBL" id="AZL94422.1"/>
    </source>
</evidence>
<evidence type="ECO:0000256" key="5">
    <source>
        <dbReference type="ARBA" id="ARBA00022946"/>
    </source>
</evidence>
<keyword evidence="8 11" id="KW-0012">Acyltransferase</keyword>
<dbReference type="EMBL" id="MK266211">
    <property type="protein sequence ID" value="AZL94421.1"/>
    <property type="molecule type" value="mRNA"/>
</dbReference>
<dbReference type="Pfam" id="PF02803">
    <property type="entry name" value="Thiolase_C"/>
    <property type="match status" value="1"/>
</dbReference>
<feature type="domain" description="Thiolase C-terminal" evidence="14">
    <location>
        <begin position="307"/>
        <end position="427"/>
    </location>
</feature>
<evidence type="ECO:0000256" key="6">
    <source>
        <dbReference type="ARBA" id="ARBA00023098"/>
    </source>
</evidence>
<dbReference type="PROSITE" id="PS00099">
    <property type="entry name" value="THIOLASE_3"/>
    <property type="match status" value="1"/>
</dbReference>
<dbReference type="PANTHER" id="PTHR43853:SF8">
    <property type="entry name" value="3-KETOACYL-COA THIOLASE, PEROXISOMAL"/>
    <property type="match status" value="1"/>
</dbReference>